<evidence type="ECO:0000256" key="1">
    <source>
        <dbReference type="SAM" id="MobiDB-lite"/>
    </source>
</evidence>
<accession>A0A919P036</accession>
<feature type="region of interest" description="Disordered" evidence="1">
    <location>
        <begin position="22"/>
        <end position="58"/>
    </location>
</feature>
<organism evidence="3 4">
    <name type="scientific">Paractinoplanes tereljensis</name>
    <dbReference type="NCBI Taxonomy" id="571912"/>
    <lineage>
        <taxon>Bacteria</taxon>
        <taxon>Bacillati</taxon>
        <taxon>Actinomycetota</taxon>
        <taxon>Actinomycetes</taxon>
        <taxon>Micromonosporales</taxon>
        <taxon>Micromonosporaceae</taxon>
        <taxon>Paractinoplanes</taxon>
    </lineage>
</organism>
<feature type="compositionally biased region" description="Low complexity" evidence="1">
    <location>
        <begin position="22"/>
        <end position="47"/>
    </location>
</feature>
<reference evidence="3" key="1">
    <citation type="submission" date="2021-01" db="EMBL/GenBank/DDBJ databases">
        <title>Whole genome shotgun sequence of Actinoplanes tereljensis NBRC 105297.</title>
        <authorList>
            <person name="Komaki H."/>
            <person name="Tamura T."/>
        </authorList>
    </citation>
    <scope>NUCLEOTIDE SEQUENCE</scope>
    <source>
        <strain evidence="3">NBRC 105297</strain>
    </source>
</reference>
<protein>
    <recommendedName>
        <fullName evidence="5">Lipoprotein</fullName>
    </recommendedName>
</protein>
<evidence type="ECO:0000256" key="2">
    <source>
        <dbReference type="SAM" id="SignalP"/>
    </source>
</evidence>
<comment type="caution">
    <text evidence="3">The sequence shown here is derived from an EMBL/GenBank/DDBJ whole genome shotgun (WGS) entry which is preliminary data.</text>
</comment>
<keyword evidence="4" id="KW-1185">Reference proteome</keyword>
<feature type="chain" id="PRO_5038129014" description="Lipoprotein" evidence="2">
    <location>
        <begin position="27"/>
        <end position="130"/>
    </location>
</feature>
<proteinExistence type="predicted"/>
<name>A0A919P036_9ACTN</name>
<dbReference type="AlphaFoldDB" id="A0A919P036"/>
<sequence>MLTRRATAGLALLLCLAGCANQTSSASDSPASSVSSPVPATSAASPSEPGVPTATGAQTITGTVEAGVEPNCLLLQDGKGSHLLVFDDSAMRADVGVGKKFTLTGRSEPGMMSTCQQGIPFIVTSVTPAS</sequence>
<dbReference type="RefSeq" id="WP_203814239.1">
    <property type="nucleotide sequence ID" value="NZ_BOMY01000060.1"/>
</dbReference>
<evidence type="ECO:0000313" key="3">
    <source>
        <dbReference type="EMBL" id="GIF26457.1"/>
    </source>
</evidence>
<gene>
    <name evidence="3" type="ORF">Ate02nite_91870</name>
</gene>
<dbReference type="EMBL" id="BOMY01000060">
    <property type="protein sequence ID" value="GIF26457.1"/>
    <property type="molecule type" value="Genomic_DNA"/>
</dbReference>
<feature type="signal peptide" evidence="2">
    <location>
        <begin position="1"/>
        <end position="26"/>
    </location>
</feature>
<keyword evidence="2" id="KW-0732">Signal</keyword>
<evidence type="ECO:0008006" key="5">
    <source>
        <dbReference type="Google" id="ProtNLM"/>
    </source>
</evidence>
<dbReference type="Proteomes" id="UP000623608">
    <property type="component" value="Unassembled WGS sequence"/>
</dbReference>
<evidence type="ECO:0000313" key="4">
    <source>
        <dbReference type="Proteomes" id="UP000623608"/>
    </source>
</evidence>